<dbReference type="GO" id="GO:0098978">
    <property type="term" value="C:glutamatergic synapse"/>
    <property type="evidence" value="ECO:0007669"/>
    <property type="project" value="TreeGrafter"/>
</dbReference>
<dbReference type="GO" id="GO:0098998">
    <property type="term" value="C:extrinsic component of postsynaptic early endosome membrane"/>
    <property type="evidence" value="ECO:0007669"/>
    <property type="project" value="TreeGrafter"/>
</dbReference>
<dbReference type="Proteomes" id="UP000095283">
    <property type="component" value="Unplaced"/>
</dbReference>
<name>A0A1I7XRD2_HETBA</name>
<keyword evidence="1" id="KW-0175">Coiled coil</keyword>
<dbReference type="GO" id="GO:0099158">
    <property type="term" value="P:regulation of recycling endosome localization within postsynapse"/>
    <property type="evidence" value="ECO:0007669"/>
    <property type="project" value="TreeGrafter"/>
</dbReference>
<dbReference type="WBParaSite" id="Hba_20289">
    <property type="protein sequence ID" value="Hba_20289"/>
    <property type="gene ID" value="Hba_20289"/>
</dbReference>
<dbReference type="GO" id="GO:1905244">
    <property type="term" value="P:regulation of modification of synaptic structure"/>
    <property type="evidence" value="ECO:0007669"/>
    <property type="project" value="TreeGrafter"/>
</dbReference>
<dbReference type="GO" id="GO:0099152">
    <property type="term" value="P:regulation of neurotransmitter receptor transport, endosome to postsynaptic membrane"/>
    <property type="evidence" value="ECO:0007669"/>
    <property type="project" value="TreeGrafter"/>
</dbReference>
<accession>A0A1I7XRD2</accession>
<feature type="coiled-coil region" evidence="1">
    <location>
        <begin position="83"/>
        <end position="110"/>
    </location>
</feature>
<keyword evidence="2" id="KW-1185">Reference proteome</keyword>
<dbReference type="AlphaFoldDB" id="A0A1I7XRD2"/>
<proteinExistence type="predicted"/>
<dbReference type="GO" id="GO:0098837">
    <property type="term" value="C:postsynaptic recycling endosome"/>
    <property type="evidence" value="ECO:0007669"/>
    <property type="project" value="TreeGrafter"/>
</dbReference>
<dbReference type="PANTHER" id="PTHR18978:SF1">
    <property type="entry name" value="GRIP1-ASSOCIATED PROTEIN 1"/>
    <property type="match status" value="1"/>
</dbReference>
<sequence>MYWDSGKKAIDSLEDVTVYHDKNSLNMVEDENSQLRNEVGEKNELIEHWIRARPIVQISGTPQKPEGAFRKFLSSTLTGDDTVNDMKEMNKKLQRMLEETLSKNILLQRDLQTLLERTEL</sequence>
<evidence type="ECO:0000313" key="3">
    <source>
        <dbReference type="WBParaSite" id="Hba_20289"/>
    </source>
</evidence>
<protein>
    <submittedName>
        <fullName evidence="3">Transposase</fullName>
    </submittedName>
</protein>
<dbReference type="GO" id="GO:0098887">
    <property type="term" value="P:neurotransmitter receptor transport, endosome to postsynaptic membrane"/>
    <property type="evidence" value="ECO:0007669"/>
    <property type="project" value="TreeGrafter"/>
</dbReference>
<evidence type="ECO:0000313" key="2">
    <source>
        <dbReference type="Proteomes" id="UP000095283"/>
    </source>
</evidence>
<reference evidence="3" key="1">
    <citation type="submission" date="2016-11" db="UniProtKB">
        <authorList>
            <consortium name="WormBaseParasite"/>
        </authorList>
    </citation>
    <scope>IDENTIFICATION</scope>
</reference>
<dbReference type="InterPro" id="IPR026204">
    <property type="entry name" value="GRIPAP1"/>
</dbReference>
<evidence type="ECO:0000256" key="1">
    <source>
        <dbReference type="SAM" id="Coils"/>
    </source>
</evidence>
<dbReference type="PANTHER" id="PTHR18978">
    <property type="entry name" value="GRIP-1 ASSOCIATED PROTEIN 1"/>
    <property type="match status" value="1"/>
</dbReference>
<organism evidence="2 3">
    <name type="scientific">Heterorhabditis bacteriophora</name>
    <name type="common">Entomopathogenic nematode worm</name>
    <dbReference type="NCBI Taxonomy" id="37862"/>
    <lineage>
        <taxon>Eukaryota</taxon>
        <taxon>Metazoa</taxon>
        <taxon>Ecdysozoa</taxon>
        <taxon>Nematoda</taxon>
        <taxon>Chromadorea</taxon>
        <taxon>Rhabditida</taxon>
        <taxon>Rhabditina</taxon>
        <taxon>Rhabditomorpha</taxon>
        <taxon>Strongyloidea</taxon>
        <taxon>Heterorhabditidae</taxon>
        <taxon>Heterorhabditis</taxon>
    </lineage>
</organism>